<dbReference type="EMBL" id="JADHSG010000001">
    <property type="protein sequence ID" value="MBL6902659.1"/>
    <property type="molecule type" value="Genomic_DNA"/>
</dbReference>
<dbReference type="SUPFAM" id="SSF52821">
    <property type="entry name" value="Rhodanese/Cell cycle control phosphatase"/>
    <property type="match status" value="1"/>
</dbReference>
<evidence type="ECO:0000313" key="2">
    <source>
        <dbReference type="EMBL" id="MBL6902659.1"/>
    </source>
</evidence>
<protein>
    <recommendedName>
        <fullName evidence="1">Rhodanese domain-containing protein</fullName>
    </recommendedName>
</protein>
<dbReference type="GO" id="GO:0004792">
    <property type="term" value="F:thiosulfate-cyanide sulfurtransferase activity"/>
    <property type="evidence" value="ECO:0007669"/>
    <property type="project" value="TreeGrafter"/>
</dbReference>
<comment type="caution">
    <text evidence="2">The sequence shown here is derived from an EMBL/GenBank/DDBJ whole genome shotgun (WGS) entry which is preliminary data.</text>
</comment>
<dbReference type="Proteomes" id="UP000705230">
    <property type="component" value="Unassembled WGS sequence"/>
</dbReference>
<proteinExistence type="predicted"/>
<dbReference type="Pfam" id="PF00581">
    <property type="entry name" value="Rhodanese"/>
    <property type="match status" value="1"/>
</dbReference>
<dbReference type="PANTHER" id="PTHR44086">
    <property type="entry name" value="THIOSULFATE SULFURTRANSFERASE RDL2, MITOCHONDRIAL-RELATED"/>
    <property type="match status" value="1"/>
</dbReference>
<dbReference type="PROSITE" id="PS50206">
    <property type="entry name" value="RHODANESE_3"/>
    <property type="match status" value="1"/>
</dbReference>
<dbReference type="AlphaFoldDB" id="A0A937JEZ2"/>
<reference evidence="2" key="1">
    <citation type="submission" date="2020-10" db="EMBL/GenBank/DDBJ databases">
        <title>Microbiome of the Black Sea water column analyzed by genome centric metagenomics.</title>
        <authorList>
            <person name="Cabello-Yeves P.J."/>
            <person name="Callieri C."/>
            <person name="Picazo A."/>
            <person name="Mehrshad M."/>
            <person name="Haro-Moreno J.M."/>
            <person name="Roda-Garcia J."/>
            <person name="Dzembekova N."/>
            <person name="Slabakova V."/>
            <person name="Slabakova N."/>
            <person name="Moncheva S."/>
            <person name="Rodriguez-Valera F."/>
        </authorList>
    </citation>
    <scope>NUCLEOTIDE SEQUENCE</scope>
    <source>
        <strain evidence="2">BS30m-G43</strain>
    </source>
</reference>
<sequence length="123" mass="13366">MNTITDLLNIANDSVKRLNFDEANEFILEGAFVIDVREESEVAQTGKVSNALHIPRGLIEFKLNPEAQNNPLGIQKDSTLLVYCAAGVRSALAAKTLQDLGFENVFNLGSISEWVSNGGTLET</sequence>
<dbReference type="SMART" id="SM00450">
    <property type="entry name" value="RHOD"/>
    <property type="match status" value="1"/>
</dbReference>
<feature type="domain" description="Rhodanese" evidence="1">
    <location>
        <begin position="27"/>
        <end position="123"/>
    </location>
</feature>
<dbReference type="InterPro" id="IPR001763">
    <property type="entry name" value="Rhodanese-like_dom"/>
</dbReference>
<dbReference type="PANTHER" id="PTHR44086:SF13">
    <property type="entry name" value="THIOSULFATE SULFURTRANSFERASE PSPE"/>
    <property type="match status" value="1"/>
</dbReference>
<evidence type="ECO:0000259" key="1">
    <source>
        <dbReference type="PROSITE" id="PS50206"/>
    </source>
</evidence>
<accession>A0A937JEZ2</accession>
<gene>
    <name evidence="2" type="ORF">ISR29_00460</name>
</gene>
<name>A0A937JEZ2_9GAMM</name>
<organism evidence="2 3">
    <name type="scientific">SAR86 cluster bacterium</name>
    <dbReference type="NCBI Taxonomy" id="2030880"/>
    <lineage>
        <taxon>Bacteria</taxon>
        <taxon>Pseudomonadati</taxon>
        <taxon>Pseudomonadota</taxon>
        <taxon>Gammaproteobacteria</taxon>
        <taxon>SAR86 cluster</taxon>
    </lineage>
</organism>
<dbReference type="Gene3D" id="3.40.250.10">
    <property type="entry name" value="Rhodanese-like domain"/>
    <property type="match status" value="1"/>
</dbReference>
<evidence type="ECO:0000313" key="3">
    <source>
        <dbReference type="Proteomes" id="UP000705230"/>
    </source>
</evidence>
<dbReference type="InterPro" id="IPR036873">
    <property type="entry name" value="Rhodanese-like_dom_sf"/>
</dbReference>